<sequence>MKHHVPFSQLIPKLEDADLRVKVTTDAVYVEIGSDDNLVQLRKVSDHEIVCRLADNSDDDSPVIVENKICVM</sequence>
<gene>
    <name evidence="1" type="ORF">H9806_03545</name>
</gene>
<proteinExistence type="predicted"/>
<comment type="caution">
    <text evidence="1">The sequence shown here is derived from an EMBL/GenBank/DDBJ whole genome shotgun (WGS) entry which is preliminary data.</text>
</comment>
<reference evidence="1" key="2">
    <citation type="submission" date="2021-04" db="EMBL/GenBank/DDBJ databases">
        <authorList>
            <person name="Gilroy R."/>
        </authorList>
    </citation>
    <scope>NUCLEOTIDE SEQUENCE</scope>
    <source>
        <strain evidence="1">F6-686</strain>
    </source>
</reference>
<reference evidence="1" key="1">
    <citation type="journal article" date="2021" name="PeerJ">
        <title>Extensive microbial diversity within the chicken gut microbiome revealed by metagenomics and culture.</title>
        <authorList>
            <person name="Gilroy R."/>
            <person name="Ravi A."/>
            <person name="Getino M."/>
            <person name="Pursley I."/>
            <person name="Horton D.L."/>
            <person name="Alikhan N.F."/>
            <person name="Baker D."/>
            <person name="Gharbi K."/>
            <person name="Hall N."/>
            <person name="Watson M."/>
            <person name="Adriaenssens E.M."/>
            <person name="Foster-Nyarko E."/>
            <person name="Jarju S."/>
            <person name="Secka A."/>
            <person name="Antonio M."/>
            <person name="Oren A."/>
            <person name="Chaudhuri R.R."/>
            <person name="La Ragione R."/>
            <person name="Hildebrand F."/>
            <person name="Pallen M.J."/>
        </authorList>
    </citation>
    <scope>NUCLEOTIDE SEQUENCE</scope>
    <source>
        <strain evidence="1">F6-686</strain>
    </source>
</reference>
<protein>
    <submittedName>
        <fullName evidence="1">Uncharacterized protein</fullName>
    </submittedName>
</protein>
<evidence type="ECO:0000313" key="1">
    <source>
        <dbReference type="EMBL" id="MBU3828212.1"/>
    </source>
</evidence>
<evidence type="ECO:0000313" key="2">
    <source>
        <dbReference type="Proteomes" id="UP000823844"/>
    </source>
</evidence>
<organism evidence="1 2">
    <name type="scientific">Candidatus Lactobacillus pullistercoris</name>
    <dbReference type="NCBI Taxonomy" id="2838636"/>
    <lineage>
        <taxon>Bacteria</taxon>
        <taxon>Bacillati</taxon>
        <taxon>Bacillota</taxon>
        <taxon>Bacilli</taxon>
        <taxon>Lactobacillales</taxon>
        <taxon>Lactobacillaceae</taxon>
        <taxon>Lactobacillus</taxon>
    </lineage>
</organism>
<accession>A0A9E2NTH3</accession>
<dbReference type="AlphaFoldDB" id="A0A9E2NTH3"/>
<name>A0A9E2NTH3_9LACO</name>
<dbReference type="Proteomes" id="UP000823844">
    <property type="component" value="Unassembled WGS sequence"/>
</dbReference>
<dbReference type="EMBL" id="JAHLFT010000043">
    <property type="protein sequence ID" value="MBU3828212.1"/>
    <property type="molecule type" value="Genomic_DNA"/>
</dbReference>